<gene>
    <name evidence="1" type="ORF">ABE541_19370</name>
</gene>
<name>A0ABV0BY00_9SPHI</name>
<keyword evidence="2" id="KW-1185">Reference proteome</keyword>
<proteinExistence type="predicted"/>
<dbReference type="Proteomes" id="UP001409291">
    <property type="component" value="Unassembled WGS sequence"/>
</dbReference>
<organism evidence="1 2">
    <name type="scientific">Sphingobacterium kitahiroshimense</name>
    <dbReference type="NCBI Taxonomy" id="470446"/>
    <lineage>
        <taxon>Bacteria</taxon>
        <taxon>Pseudomonadati</taxon>
        <taxon>Bacteroidota</taxon>
        <taxon>Sphingobacteriia</taxon>
        <taxon>Sphingobacteriales</taxon>
        <taxon>Sphingobacteriaceae</taxon>
        <taxon>Sphingobacterium</taxon>
    </lineage>
</organism>
<evidence type="ECO:0008006" key="3">
    <source>
        <dbReference type="Google" id="ProtNLM"/>
    </source>
</evidence>
<dbReference type="RefSeq" id="WP_183913080.1">
    <property type="nucleotide sequence ID" value="NZ_JBDJLH010000002.1"/>
</dbReference>
<evidence type="ECO:0000313" key="2">
    <source>
        <dbReference type="Proteomes" id="UP001409291"/>
    </source>
</evidence>
<dbReference type="EMBL" id="JBDJNQ010000010">
    <property type="protein sequence ID" value="MEN5379435.1"/>
    <property type="molecule type" value="Genomic_DNA"/>
</dbReference>
<comment type="caution">
    <text evidence="1">The sequence shown here is derived from an EMBL/GenBank/DDBJ whole genome shotgun (WGS) entry which is preliminary data.</text>
</comment>
<reference evidence="1 2" key="1">
    <citation type="submission" date="2024-04" db="EMBL/GenBank/DDBJ databases">
        <title>WGS of bacteria from Torrens River.</title>
        <authorList>
            <person name="Wyrsch E.R."/>
            <person name="Drigo B."/>
        </authorList>
    </citation>
    <scope>NUCLEOTIDE SEQUENCE [LARGE SCALE GENOMIC DNA]</scope>
    <source>
        <strain evidence="1 2">TWI391</strain>
    </source>
</reference>
<evidence type="ECO:0000313" key="1">
    <source>
        <dbReference type="EMBL" id="MEN5379435.1"/>
    </source>
</evidence>
<protein>
    <recommendedName>
        <fullName evidence="3">Outer membrane lipoprotein-sorting protein</fullName>
    </recommendedName>
</protein>
<accession>A0ABV0BY00</accession>
<sequence length="257" mass="30236">MKNLTTLLILMIPICLYSQEKVILSHTIKMYNEIEISLELENKPNDRFHLIKIDTLTATYSKGQILHNNIFENSFRRANVVARYELEENKKYHKIDIKGTIIYFKPSENKKSYFNLGKLKGLEKNINLIDKSIVKANPTVYFSIVDSANIQKTFPDFRYKTNNGEDYKSIDFKSYDLMYAYRSTKNQDLIIAVNEDLDHGYNNLTLTDKRTNMKYKLIKLKKDMAATEKEEIKIELMIENENSIERIPFDFKNADLK</sequence>